<feature type="domain" description="TonB-dependent receptor-like beta-barrel" evidence="12">
    <location>
        <begin position="499"/>
        <end position="914"/>
    </location>
</feature>
<evidence type="ECO:0000256" key="1">
    <source>
        <dbReference type="ARBA" id="ARBA00004571"/>
    </source>
</evidence>
<keyword evidence="15" id="KW-1185">Reference proteome</keyword>
<keyword evidence="3 8" id="KW-1134">Transmembrane beta strand</keyword>
<evidence type="ECO:0000256" key="10">
    <source>
        <dbReference type="SAM" id="MobiDB-lite"/>
    </source>
</evidence>
<gene>
    <name evidence="14" type="ORF">ACFSR5_02235</name>
</gene>
<dbReference type="NCBIfam" id="TIGR01782">
    <property type="entry name" value="TonB-Xanth-Caul"/>
    <property type="match status" value="1"/>
</dbReference>
<evidence type="ECO:0000313" key="14">
    <source>
        <dbReference type="EMBL" id="MFD2546459.1"/>
    </source>
</evidence>
<keyword evidence="11" id="KW-0732">Signal</keyword>
<keyword evidence="2 8" id="KW-0813">Transport</keyword>
<dbReference type="PANTHER" id="PTHR40980:SF4">
    <property type="entry name" value="TONB-DEPENDENT RECEPTOR-LIKE BETA-BARREL DOMAIN-CONTAINING PROTEIN"/>
    <property type="match status" value="1"/>
</dbReference>
<dbReference type="Gene3D" id="2.60.40.1120">
    <property type="entry name" value="Carboxypeptidase-like, regulatory domain"/>
    <property type="match status" value="1"/>
</dbReference>
<evidence type="ECO:0000259" key="13">
    <source>
        <dbReference type="Pfam" id="PF07715"/>
    </source>
</evidence>
<dbReference type="PANTHER" id="PTHR40980">
    <property type="entry name" value="PLUG DOMAIN-CONTAINING PROTEIN"/>
    <property type="match status" value="1"/>
</dbReference>
<proteinExistence type="inferred from homology"/>
<name>A0ABW5KE78_9SPHI</name>
<accession>A0ABW5KE78</accession>
<dbReference type="InterPro" id="IPR037066">
    <property type="entry name" value="Plug_dom_sf"/>
</dbReference>
<dbReference type="Gene3D" id="2.170.130.10">
    <property type="entry name" value="TonB-dependent receptor, plug domain"/>
    <property type="match status" value="1"/>
</dbReference>
<feature type="compositionally biased region" description="Polar residues" evidence="10">
    <location>
        <begin position="182"/>
        <end position="207"/>
    </location>
</feature>
<evidence type="ECO:0000256" key="5">
    <source>
        <dbReference type="ARBA" id="ARBA00023077"/>
    </source>
</evidence>
<dbReference type="PROSITE" id="PS52016">
    <property type="entry name" value="TONB_DEPENDENT_REC_3"/>
    <property type="match status" value="1"/>
</dbReference>
<keyword evidence="7 8" id="KW-0998">Cell outer membrane</keyword>
<dbReference type="Pfam" id="PF00593">
    <property type="entry name" value="TonB_dep_Rec_b-barrel"/>
    <property type="match status" value="1"/>
</dbReference>
<evidence type="ECO:0000256" key="2">
    <source>
        <dbReference type="ARBA" id="ARBA00022448"/>
    </source>
</evidence>
<evidence type="ECO:0000256" key="3">
    <source>
        <dbReference type="ARBA" id="ARBA00022452"/>
    </source>
</evidence>
<dbReference type="SUPFAM" id="SSF49452">
    <property type="entry name" value="Starch-binding domain-like"/>
    <property type="match status" value="1"/>
</dbReference>
<dbReference type="SUPFAM" id="SSF56935">
    <property type="entry name" value="Porins"/>
    <property type="match status" value="1"/>
</dbReference>
<comment type="similarity">
    <text evidence="8 9">Belongs to the TonB-dependent receptor family.</text>
</comment>
<evidence type="ECO:0000256" key="8">
    <source>
        <dbReference type="PROSITE-ProRule" id="PRU01360"/>
    </source>
</evidence>
<dbReference type="Proteomes" id="UP001597545">
    <property type="component" value="Unassembled WGS sequence"/>
</dbReference>
<evidence type="ECO:0000256" key="4">
    <source>
        <dbReference type="ARBA" id="ARBA00022692"/>
    </source>
</evidence>
<keyword evidence="6 8" id="KW-0472">Membrane</keyword>
<feature type="domain" description="TonB-dependent receptor plug" evidence="13">
    <location>
        <begin position="128"/>
        <end position="237"/>
    </location>
</feature>
<feature type="region of interest" description="Disordered" evidence="10">
    <location>
        <begin position="182"/>
        <end position="208"/>
    </location>
</feature>
<dbReference type="InterPro" id="IPR036942">
    <property type="entry name" value="Beta-barrel_TonB_sf"/>
</dbReference>
<dbReference type="Pfam" id="PF13620">
    <property type="entry name" value="CarboxypepD_reg"/>
    <property type="match status" value="1"/>
</dbReference>
<organism evidence="14 15">
    <name type="scientific">Sphingobacterium suaedae</name>
    <dbReference type="NCBI Taxonomy" id="1686402"/>
    <lineage>
        <taxon>Bacteria</taxon>
        <taxon>Pseudomonadati</taxon>
        <taxon>Bacteroidota</taxon>
        <taxon>Sphingobacteriia</taxon>
        <taxon>Sphingobacteriales</taxon>
        <taxon>Sphingobacteriaceae</taxon>
        <taxon>Sphingobacterium</taxon>
    </lineage>
</organism>
<evidence type="ECO:0000256" key="6">
    <source>
        <dbReference type="ARBA" id="ARBA00023136"/>
    </source>
</evidence>
<dbReference type="InterPro" id="IPR010104">
    <property type="entry name" value="TonB_rcpt_bac"/>
</dbReference>
<dbReference type="RefSeq" id="WP_380900266.1">
    <property type="nucleotide sequence ID" value="NZ_JBHUEG010000002.1"/>
</dbReference>
<keyword evidence="5 9" id="KW-0798">TonB box</keyword>
<dbReference type="InterPro" id="IPR039426">
    <property type="entry name" value="TonB-dep_rcpt-like"/>
</dbReference>
<dbReference type="Gene3D" id="2.40.170.20">
    <property type="entry name" value="TonB-dependent receptor, beta-barrel domain"/>
    <property type="match status" value="1"/>
</dbReference>
<evidence type="ECO:0000256" key="7">
    <source>
        <dbReference type="ARBA" id="ARBA00023237"/>
    </source>
</evidence>
<evidence type="ECO:0000259" key="12">
    <source>
        <dbReference type="Pfam" id="PF00593"/>
    </source>
</evidence>
<dbReference type="InterPro" id="IPR012910">
    <property type="entry name" value="Plug_dom"/>
</dbReference>
<keyword evidence="14" id="KW-0675">Receptor</keyword>
<comment type="caution">
    <text evidence="14">The sequence shown here is derived from an EMBL/GenBank/DDBJ whole genome shotgun (WGS) entry which is preliminary data.</text>
</comment>
<feature type="signal peptide" evidence="11">
    <location>
        <begin position="1"/>
        <end position="20"/>
    </location>
</feature>
<protein>
    <submittedName>
        <fullName evidence="14">TonB-dependent receptor</fullName>
    </submittedName>
</protein>
<evidence type="ECO:0000313" key="15">
    <source>
        <dbReference type="Proteomes" id="UP001597545"/>
    </source>
</evidence>
<comment type="subcellular location">
    <subcellularLocation>
        <location evidence="1 8">Cell outer membrane</location>
        <topology evidence="1 8">Multi-pass membrane protein</topology>
    </subcellularLocation>
</comment>
<dbReference type="Pfam" id="PF07715">
    <property type="entry name" value="Plug"/>
    <property type="match status" value="1"/>
</dbReference>
<dbReference type="EMBL" id="JBHULR010000001">
    <property type="protein sequence ID" value="MFD2546459.1"/>
    <property type="molecule type" value="Genomic_DNA"/>
</dbReference>
<dbReference type="InterPro" id="IPR000531">
    <property type="entry name" value="Beta-barrel_TonB"/>
</dbReference>
<keyword evidence="4 8" id="KW-0812">Transmembrane</keyword>
<dbReference type="CDD" id="cd01347">
    <property type="entry name" value="ligand_gated_channel"/>
    <property type="match status" value="1"/>
</dbReference>
<feature type="chain" id="PRO_5045772919" evidence="11">
    <location>
        <begin position="21"/>
        <end position="948"/>
    </location>
</feature>
<dbReference type="PROSITE" id="PS51257">
    <property type="entry name" value="PROKAR_LIPOPROTEIN"/>
    <property type="match status" value="1"/>
</dbReference>
<sequence>MKTNYACSMLLFFFSCCLYAQEKAGITGVLKDPNGNLPGATIRTADGQVTTSGLDGSFSLTGLPEGEQLLTFSYIGYVPVTKTIAVSGAKVVDMGVIQFGETGGTTIEQVVVRGGMANTQAKALNIQKTSPAIMNVIASDAIGKLPDRNAAEAVQRVQGVSIERDHGEGRYASVRGTPMQWNSTLINGNRMPTSEGTSDNTSGTRSSPLDIFPSEMIEFVQVAKAITPDMEGDAIGGSINFITRTAPSSSVAKISVGGGYNGQAQKGTYSGSLLYGDRLFNHKFGFIVGASYWKRNWGTDNTETRYDFDDFSIQDFELRDYKGIRTTYGIHVGMEYMFSPSHKVFFRGVKTDFQDRETALEHTFQYQAEKFVQRRREGITGVGLFGGELGGNHRFAEDRFLVNWKLSSYETEMKNRGVRYNGGSGTTSYNMATFQTDASFTNIASNGRAYLALDAPAGYEATTFEKFLPIFASPVSAADMRLNQLIAIQTPSFEQDRVAELDGKYHVNAKLTVKLGAKYKNKSLRRGGPMDIYINTQQPTTLSSLGTEPYNFNGGYMQETGVDYSSVLFDGISLKQLDGLFAPDALAKGNYYHLSRNEQDPESAASFYSGTENVSAGFAMAEWKATDYLDIIGGMRYEHTDLTYDGYEVTERDETATIREITNSSSFDAFLPMLHLKYKPSENMNIRTAYTRTFARANFSDLNPTERINPLSTIPSISRGNIHLKPTSAHNVDLMGEYFFSDIGVASAGVFYKKLDNVIYAAQSFQQIDGVLHRLTQPENSENGQIVGFEVGLSKRLSFLPDFWRGFGIDANYTFTSSKMDVPLYTIDENGNAVKTITTEALPNQSKHLFNTALFYENEKFMARIAGNYKGAALALVQGNPENYRWYGANFTVDFSANYRINKKISTFIELNNLTNAPLRYYHGDNRRLEQLEYYSLRGMIGINYQLF</sequence>
<reference evidence="15" key="1">
    <citation type="journal article" date="2019" name="Int. J. Syst. Evol. Microbiol.">
        <title>The Global Catalogue of Microorganisms (GCM) 10K type strain sequencing project: providing services to taxonomists for standard genome sequencing and annotation.</title>
        <authorList>
            <consortium name="The Broad Institute Genomics Platform"/>
            <consortium name="The Broad Institute Genome Sequencing Center for Infectious Disease"/>
            <person name="Wu L."/>
            <person name="Ma J."/>
        </authorList>
    </citation>
    <scope>NUCLEOTIDE SEQUENCE [LARGE SCALE GENOMIC DNA]</scope>
    <source>
        <strain evidence="15">KCTC 42662</strain>
    </source>
</reference>
<dbReference type="InterPro" id="IPR013784">
    <property type="entry name" value="Carb-bd-like_fold"/>
</dbReference>
<evidence type="ECO:0000256" key="11">
    <source>
        <dbReference type="SAM" id="SignalP"/>
    </source>
</evidence>
<evidence type="ECO:0000256" key="9">
    <source>
        <dbReference type="RuleBase" id="RU003357"/>
    </source>
</evidence>